<dbReference type="Proteomes" id="UP000273500">
    <property type="component" value="Unassembled WGS sequence"/>
</dbReference>
<accession>A0A3R9N4G1</accession>
<gene>
    <name evidence="2" type="ORF">EI291_12950</name>
</gene>
<protein>
    <recommendedName>
        <fullName evidence="1">ATP-grasp domain-containing protein</fullName>
    </recommendedName>
</protein>
<sequence>MLSAEEYELLAAQFILQVSAASYLASHQASGWYDAIRSFTFSSVFGPAATVPDFTGGQRYFVKGLVKSFGDDSVVASPEQWVRLCRVHELLPTELLFIRQFTQLQAGSERRFFVVSGVAYGAAAALLPNELQPVLDLLRPRLFYSLDVAYTAAGQPVVVEVGDGQVSDLKEWSLLDFGSLVLHQLARVTQP</sequence>
<feature type="domain" description="ATP-grasp" evidence="1">
    <location>
        <begin position="61"/>
        <end position="173"/>
    </location>
</feature>
<proteinExistence type="predicted"/>
<dbReference type="InterPro" id="IPR025643">
    <property type="entry name" value="R2K_3"/>
</dbReference>
<dbReference type="Pfam" id="PF14243">
    <property type="entry name" value="R2K_3"/>
    <property type="match status" value="1"/>
</dbReference>
<organism evidence="2 3">
    <name type="scientific">Hymenobacter rigui</name>
    <dbReference type="NCBI Taxonomy" id="334424"/>
    <lineage>
        <taxon>Bacteria</taxon>
        <taxon>Pseudomonadati</taxon>
        <taxon>Bacteroidota</taxon>
        <taxon>Cytophagia</taxon>
        <taxon>Cytophagales</taxon>
        <taxon>Hymenobacteraceae</taxon>
        <taxon>Hymenobacter</taxon>
    </lineage>
</organism>
<reference evidence="2 3" key="1">
    <citation type="submission" date="2018-12" db="EMBL/GenBank/DDBJ databases">
        <authorList>
            <person name="Feng G."/>
            <person name="Zhu H."/>
        </authorList>
    </citation>
    <scope>NUCLEOTIDE SEQUENCE [LARGE SCALE GENOMIC DNA]</scope>
    <source>
        <strain evidence="2 3">KCTC 12533</strain>
    </source>
</reference>
<dbReference type="AlphaFoldDB" id="A0A3R9N4G1"/>
<comment type="caution">
    <text evidence="2">The sequence shown here is derived from an EMBL/GenBank/DDBJ whole genome shotgun (WGS) entry which is preliminary data.</text>
</comment>
<evidence type="ECO:0000313" key="3">
    <source>
        <dbReference type="Proteomes" id="UP000273500"/>
    </source>
</evidence>
<dbReference type="EMBL" id="RWIT01000006">
    <property type="protein sequence ID" value="RSK47996.1"/>
    <property type="molecule type" value="Genomic_DNA"/>
</dbReference>
<keyword evidence="3" id="KW-1185">Reference proteome</keyword>
<evidence type="ECO:0000313" key="2">
    <source>
        <dbReference type="EMBL" id="RSK47996.1"/>
    </source>
</evidence>
<name>A0A3R9N4G1_9BACT</name>
<evidence type="ECO:0000259" key="1">
    <source>
        <dbReference type="Pfam" id="PF14243"/>
    </source>
</evidence>